<proteinExistence type="inferred from homology"/>
<accession>A0A7V5UED3</accession>
<keyword evidence="1 3" id="KW-0963">Cytoplasm</keyword>
<sequence>MEQQKQRVVVTNRKARHEYEIIDSYEAGIALKGTEVKSIREGKVSLTDAYARFRRGELWLIGMHITPYKNAAFEPIDPVRDRKLLLHKRELKKLFRQVEEKGVTLIPLKIYFKRHLVKVEIGLARGKRKYDKRAAIAERDQKREMERMKKVRF</sequence>
<protein>
    <recommendedName>
        <fullName evidence="3">SsrA-binding protein</fullName>
    </recommendedName>
    <alternativeName>
        <fullName evidence="3">Small protein B</fullName>
    </alternativeName>
</protein>
<dbReference type="NCBIfam" id="NF003843">
    <property type="entry name" value="PRK05422.1"/>
    <property type="match status" value="1"/>
</dbReference>
<evidence type="ECO:0000256" key="3">
    <source>
        <dbReference type="HAMAP-Rule" id="MF_00023"/>
    </source>
</evidence>
<comment type="similarity">
    <text evidence="3">Belongs to the SmpB family.</text>
</comment>
<dbReference type="Proteomes" id="UP000886124">
    <property type="component" value="Unassembled WGS sequence"/>
</dbReference>
<dbReference type="GO" id="GO:0070929">
    <property type="term" value="P:trans-translation"/>
    <property type="evidence" value="ECO:0007669"/>
    <property type="project" value="UniProtKB-UniRule"/>
</dbReference>
<evidence type="ECO:0000256" key="2">
    <source>
        <dbReference type="ARBA" id="ARBA00022884"/>
    </source>
</evidence>
<keyword evidence="2 3" id="KW-0694">RNA-binding</keyword>
<dbReference type="SUPFAM" id="SSF74982">
    <property type="entry name" value="Small protein B (SmpB)"/>
    <property type="match status" value="1"/>
</dbReference>
<dbReference type="Gene3D" id="2.40.280.10">
    <property type="match status" value="1"/>
</dbReference>
<dbReference type="HAMAP" id="MF_00023">
    <property type="entry name" value="SmpB"/>
    <property type="match status" value="1"/>
</dbReference>
<evidence type="ECO:0000256" key="1">
    <source>
        <dbReference type="ARBA" id="ARBA00022490"/>
    </source>
</evidence>
<dbReference type="InterPro" id="IPR023620">
    <property type="entry name" value="SmpB"/>
</dbReference>
<dbReference type="GO" id="GO:0005829">
    <property type="term" value="C:cytosol"/>
    <property type="evidence" value="ECO:0007669"/>
    <property type="project" value="TreeGrafter"/>
</dbReference>
<dbReference type="GO" id="GO:0003723">
    <property type="term" value="F:RNA binding"/>
    <property type="evidence" value="ECO:0007669"/>
    <property type="project" value="UniProtKB-UniRule"/>
</dbReference>
<reference evidence="4" key="1">
    <citation type="journal article" date="2020" name="mSystems">
        <title>Genome- and Community-Level Interaction Insights into Carbon Utilization and Element Cycling Functions of Hydrothermarchaeota in Hydrothermal Sediment.</title>
        <authorList>
            <person name="Zhou Z."/>
            <person name="Liu Y."/>
            <person name="Xu W."/>
            <person name="Pan J."/>
            <person name="Luo Z.H."/>
            <person name="Li M."/>
        </authorList>
    </citation>
    <scope>NUCLEOTIDE SEQUENCE [LARGE SCALE GENOMIC DNA]</scope>
    <source>
        <strain evidence="4">HyVt-527</strain>
    </source>
</reference>
<dbReference type="AlphaFoldDB" id="A0A7V5UED3"/>
<organism evidence="4">
    <name type="scientific">Caldithrix abyssi</name>
    <dbReference type="NCBI Taxonomy" id="187145"/>
    <lineage>
        <taxon>Bacteria</taxon>
        <taxon>Pseudomonadati</taxon>
        <taxon>Calditrichota</taxon>
        <taxon>Calditrichia</taxon>
        <taxon>Calditrichales</taxon>
        <taxon>Calditrichaceae</taxon>
        <taxon>Caldithrix</taxon>
    </lineage>
</organism>
<gene>
    <name evidence="3 4" type="primary">smpB</name>
    <name evidence="4" type="ORF">ENJ89_03910</name>
</gene>
<dbReference type="PROSITE" id="PS01317">
    <property type="entry name" value="SSRP"/>
    <property type="match status" value="1"/>
</dbReference>
<dbReference type="GO" id="GO:0070930">
    <property type="term" value="P:trans-translation-dependent protein tagging"/>
    <property type="evidence" value="ECO:0007669"/>
    <property type="project" value="TreeGrafter"/>
</dbReference>
<dbReference type="PANTHER" id="PTHR30308">
    <property type="entry name" value="TMRNA-BINDING COMPONENT OF TRANS-TRANSLATION TAGGING COMPLEX"/>
    <property type="match status" value="1"/>
</dbReference>
<dbReference type="EMBL" id="DROD01000260">
    <property type="protein sequence ID" value="HHJ52317.1"/>
    <property type="molecule type" value="Genomic_DNA"/>
</dbReference>
<dbReference type="CDD" id="cd09294">
    <property type="entry name" value="SmpB"/>
    <property type="match status" value="1"/>
</dbReference>
<name>A0A7V5UED3_CALAY</name>
<dbReference type="PANTHER" id="PTHR30308:SF2">
    <property type="entry name" value="SSRA-BINDING PROTEIN"/>
    <property type="match status" value="1"/>
</dbReference>
<comment type="caution">
    <text evidence="4">The sequence shown here is derived from an EMBL/GenBank/DDBJ whole genome shotgun (WGS) entry which is preliminary data.</text>
</comment>
<comment type="subcellular location">
    <subcellularLocation>
        <location evidence="3">Cytoplasm</location>
    </subcellularLocation>
    <text evidence="3">The tmRNA-SmpB complex associates with stalled 70S ribosomes.</text>
</comment>
<dbReference type="InterPro" id="IPR000037">
    <property type="entry name" value="SsrA-bd_prot"/>
</dbReference>
<evidence type="ECO:0000313" key="4">
    <source>
        <dbReference type="EMBL" id="HHJ52317.1"/>
    </source>
</evidence>
<dbReference type="Pfam" id="PF01668">
    <property type="entry name" value="SmpB"/>
    <property type="match status" value="1"/>
</dbReference>
<dbReference type="NCBIfam" id="TIGR00086">
    <property type="entry name" value="smpB"/>
    <property type="match status" value="1"/>
</dbReference>
<dbReference type="InterPro" id="IPR020081">
    <property type="entry name" value="SsrA-bd_prot_CS"/>
</dbReference>
<comment type="function">
    <text evidence="3">Required for rescue of stalled ribosomes mediated by trans-translation. Binds to transfer-messenger RNA (tmRNA), required for stable association of tmRNA with ribosomes. tmRNA and SmpB together mimic tRNA shape, replacing the anticodon stem-loop with SmpB. tmRNA is encoded by the ssrA gene; the 2 termini fold to resemble tRNA(Ala) and it encodes a 'tag peptide', a short internal open reading frame. During trans-translation Ala-aminoacylated tmRNA acts like a tRNA, entering the A-site of stalled ribosomes, displacing the stalled mRNA. The ribosome then switches to translate the ORF on the tmRNA; the nascent peptide is terminated with the 'tag peptide' encoded by the tmRNA and targeted for degradation. The ribosome is freed to recommence translation, which seems to be the essential function of trans-translation.</text>
</comment>